<evidence type="ECO:0000313" key="1">
    <source>
        <dbReference type="EMBL" id="MCH7321971.1"/>
    </source>
</evidence>
<dbReference type="EMBL" id="JAKZFC010000002">
    <property type="protein sequence ID" value="MCH7321971.1"/>
    <property type="molecule type" value="Genomic_DNA"/>
</dbReference>
<keyword evidence="2" id="KW-1185">Reference proteome</keyword>
<dbReference type="RefSeq" id="WP_241369018.1">
    <property type="nucleotide sequence ID" value="NZ_JAKZFC010000002.1"/>
</dbReference>
<organism evidence="1 2">
    <name type="scientific">Solibacillus palustris</name>
    <dbReference type="NCBI Taxonomy" id="2908203"/>
    <lineage>
        <taxon>Bacteria</taxon>
        <taxon>Bacillati</taxon>
        <taxon>Bacillota</taxon>
        <taxon>Bacilli</taxon>
        <taxon>Bacillales</taxon>
        <taxon>Caryophanaceae</taxon>
        <taxon>Solibacillus</taxon>
    </lineage>
</organism>
<proteinExistence type="predicted"/>
<gene>
    <name evidence="1" type="ORF">LZ480_08705</name>
</gene>
<reference evidence="1 2" key="1">
    <citation type="submission" date="2022-03" db="EMBL/GenBank/DDBJ databases">
        <authorList>
            <person name="Jo J.-H."/>
            <person name="Im W.-T."/>
        </authorList>
    </citation>
    <scope>NUCLEOTIDE SEQUENCE [LARGE SCALE GENOMIC DNA]</scope>
    <source>
        <strain evidence="1 2">MA9</strain>
    </source>
</reference>
<accession>A0ABS9UCA2</accession>
<sequence>MKIDHLVMNVTPHYQQESSEVQNIRKAGLPYNVKKGKGTKGFRATNIWIGQEYFELITISNSDGGGWKKEWVHAYNTGQRGLICLMLDVNNLDEVVQRLQTKEISISDPEKIKIEFFFKLFSKTMPWQNSYLNFFENVPLQIGFQQLDSEKIRKGFEKYMVPNSSENNISGITQIHIFGNFTPSDFKMLSIVFEETILTENQLTVLLENCQKLIFETSKDYSVQVTLKSENNFFNMGTCIIENTSINSE</sequence>
<dbReference type="Proteomes" id="UP001316087">
    <property type="component" value="Unassembled WGS sequence"/>
</dbReference>
<evidence type="ECO:0000313" key="2">
    <source>
        <dbReference type="Proteomes" id="UP001316087"/>
    </source>
</evidence>
<protein>
    <submittedName>
        <fullName evidence="1">Transporter</fullName>
    </submittedName>
</protein>
<name>A0ABS9UCA2_9BACL</name>
<comment type="caution">
    <text evidence="1">The sequence shown here is derived from an EMBL/GenBank/DDBJ whole genome shotgun (WGS) entry which is preliminary data.</text>
</comment>